<dbReference type="Proteomes" id="UP000094296">
    <property type="component" value="Unassembled WGS sequence"/>
</dbReference>
<accession>A0A1E5G1T1</accession>
<keyword evidence="3" id="KW-0274">FAD</keyword>
<dbReference type="Pfam" id="PF22780">
    <property type="entry name" value="HI0933_like_1st"/>
    <property type="match status" value="1"/>
</dbReference>
<evidence type="ECO:0000259" key="5">
    <source>
        <dbReference type="Pfam" id="PF22780"/>
    </source>
</evidence>
<evidence type="ECO:0000256" key="1">
    <source>
        <dbReference type="ARBA" id="ARBA00001974"/>
    </source>
</evidence>
<dbReference type="PANTHER" id="PTHR42887">
    <property type="entry name" value="OS12G0638800 PROTEIN"/>
    <property type="match status" value="1"/>
</dbReference>
<comment type="caution">
    <text evidence="6">The sequence shown here is derived from an EMBL/GenBank/DDBJ whole genome shotgun (WGS) entry which is preliminary data.</text>
</comment>
<dbReference type="InterPro" id="IPR036188">
    <property type="entry name" value="FAD/NAD-bd_sf"/>
</dbReference>
<protein>
    <recommendedName>
        <fullName evidence="8">FAD-dependent oxidoreductase</fullName>
    </recommendedName>
</protein>
<keyword evidence="2" id="KW-0285">Flavoprotein</keyword>
<dbReference type="Gene3D" id="2.40.30.10">
    <property type="entry name" value="Translation factors"/>
    <property type="match status" value="1"/>
</dbReference>
<dbReference type="InterPro" id="IPR055178">
    <property type="entry name" value="RsdA/BaiN/AoA(So)-like_dom"/>
</dbReference>
<proteinExistence type="predicted"/>
<organism evidence="6 7">
    <name type="scientific">Desulfuribacillus alkaliarsenatis</name>
    <dbReference type="NCBI Taxonomy" id="766136"/>
    <lineage>
        <taxon>Bacteria</taxon>
        <taxon>Bacillati</taxon>
        <taxon>Bacillota</taxon>
        <taxon>Desulfuribacillia</taxon>
        <taxon>Desulfuribacillales</taxon>
        <taxon>Desulfuribacillaceae</taxon>
        <taxon>Desulfuribacillus</taxon>
    </lineage>
</organism>
<dbReference type="Gene3D" id="3.50.50.60">
    <property type="entry name" value="FAD/NAD(P)-binding domain"/>
    <property type="match status" value="1"/>
</dbReference>
<dbReference type="InterPro" id="IPR057661">
    <property type="entry name" value="RsdA/BaiN/AoA(So)_Rossmann"/>
</dbReference>
<evidence type="ECO:0000313" key="7">
    <source>
        <dbReference type="Proteomes" id="UP000094296"/>
    </source>
</evidence>
<dbReference type="EMBL" id="MIJE01000030">
    <property type="protein sequence ID" value="OEF96864.1"/>
    <property type="molecule type" value="Genomic_DNA"/>
</dbReference>
<dbReference type="STRING" id="766136.BHF68_06290"/>
<evidence type="ECO:0000313" key="6">
    <source>
        <dbReference type="EMBL" id="OEF96864.1"/>
    </source>
</evidence>
<dbReference type="SUPFAM" id="SSF160996">
    <property type="entry name" value="HI0933 insert domain-like"/>
    <property type="match status" value="1"/>
</dbReference>
<evidence type="ECO:0000259" key="4">
    <source>
        <dbReference type="Pfam" id="PF03486"/>
    </source>
</evidence>
<feature type="domain" description="RsdA/BaiN/AoA(So)-like insert" evidence="5">
    <location>
        <begin position="188"/>
        <end position="359"/>
    </location>
</feature>
<evidence type="ECO:0000256" key="3">
    <source>
        <dbReference type="ARBA" id="ARBA00022827"/>
    </source>
</evidence>
<dbReference type="AlphaFoldDB" id="A0A1E5G1T1"/>
<sequence>MMAAATASSRGLKTILLEKNQLKEQVLLGKKLLITGNGRCNVTNKTDTKGLIANIPTNGRFLYSAFSRFSPSDTIDLLERYGVPVKVEDRGRVLPQSNRSKDVVNALRRHAEACGAEIRIGQVTSIKQDDSEGFTIFYQDATGKSIKVKSESLIIATGGKSYPQTGSTGDGYRFAEGLGHRVTPLKGSLLPLEIKECWVKDLQGLSLQSVHVVVQELMNQDVNEIEQTVKGKVVYSDSGDMLFTHYGVTGPVIFSASSNITTSAEKYRIVFDILPDYTERQLEKELLELLASNGKKQISNILQELLPKRLVPIILQLSEMPYDRQAHQITQDNRKEIIRNSKGLVLNINRLRPIDEATVTSGGIDIKEINPKSMESKIVSNLFFAGEILDVDGYTGGFNIQIALSTGFVAGDSC</sequence>
<gene>
    <name evidence="6" type="ORF">BHF68_06290</name>
</gene>
<dbReference type="SUPFAM" id="SSF51905">
    <property type="entry name" value="FAD/NAD(P)-binding domain"/>
    <property type="match status" value="1"/>
</dbReference>
<dbReference type="InterPro" id="IPR004792">
    <property type="entry name" value="BaiN-like"/>
</dbReference>
<dbReference type="InterPro" id="IPR023166">
    <property type="entry name" value="BaiN-like_dom_sf"/>
</dbReference>
<keyword evidence="7" id="KW-1185">Reference proteome</keyword>
<reference evidence="6 7" key="1">
    <citation type="submission" date="2016-09" db="EMBL/GenBank/DDBJ databases">
        <title>Draft genome sequence for the type strain of Desulfuribacillus alkaliarsenatis AHT28, an obligately anaerobic, sulfidogenic bacterium isolated from Russian soda lake sediments.</title>
        <authorList>
            <person name="Abin C.A."/>
            <person name="Hollibaugh J.T."/>
        </authorList>
    </citation>
    <scope>NUCLEOTIDE SEQUENCE [LARGE SCALE GENOMIC DNA]</scope>
    <source>
        <strain evidence="6 7">AHT28</strain>
    </source>
</reference>
<dbReference type="OrthoDB" id="9773233at2"/>
<dbReference type="Gene3D" id="1.10.8.260">
    <property type="entry name" value="HI0933 insert domain-like"/>
    <property type="match status" value="1"/>
</dbReference>
<feature type="domain" description="RsdA/BaiN/AoA(So)-like Rossmann fold-like" evidence="4">
    <location>
        <begin position="1"/>
        <end position="412"/>
    </location>
</feature>
<dbReference type="NCBIfam" id="TIGR00275">
    <property type="entry name" value="aminoacetone oxidase family FAD-binding enzyme"/>
    <property type="match status" value="1"/>
</dbReference>
<evidence type="ECO:0008006" key="8">
    <source>
        <dbReference type="Google" id="ProtNLM"/>
    </source>
</evidence>
<dbReference type="PANTHER" id="PTHR42887:SF2">
    <property type="entry name" value="OS12G0638800 PROTEIN"/>
    <property type="match status" value="1"/>
</dbReference>
<comment type="cofactor">
    <cofactor evidence="1">
        <name>FAD</name>
        <dbReference type="ChEBI" id="CHEBI:57692"/>
    </cofactor>
</comment>
<name>A0A1E5G1T1_9FIRM</name>
<evidence type="ECO:0000256" key="2">
    <source>
        <dbReference type="ARBA" id="ARBA00022630"/>
    </source>
</evidence>
<dbReference type="Pfam" id="PF03486">
    <property type="entry name" value="HI0933_like"/>
    <property type="match status" value="1"/>
</dbReference>